<dbReference type="InterPro" id="IPR040198">
    <property type="entry name" value="Fido_containing"/>
</dbReference>
<dbReference type="InterPro" id="IPR003812">
    <property type="entry name" value="Fido"/>
</dbReference>
<proteinExistence type="predicted"/>
<dbReference type="Gene3D" id="1.10.3290.10">
    <property type="entry name" value="Fido-like domain"/>
    <property type="match status" value="1"/>
</dbReference>
<protein>
    <submittedName>
        <fullName evidence="3">Fido domain-containing protein</fullName>
    </submittedName>
</protein>
<evidence type="ECO:0000256" key="1">
    <source>
        <dbReference type="PIRSR" id="PIRSR640198-1"/>
    </source>
</evidence>
<name>A0AA39K0Z4_9AGAR</name>
<sequence>MSMQTLEFAPNFALGIPVTEYPPDPNKVWTRSDFLNTDTAVATAEYRRFYLHYRELSGPALEQRTMLPGCTQGEDSRLAVIFSGAAKIYAENIRSDFPDPRIAMQFLQLLFLMASPAAALEVANELEKRMPVPCPYLQEYIQDLQKNISDTLRQTQLGCIEGIPQQHPSLHFLFPSTKERVVSDAEAERLLRSISVNTNLIEGVFSLPVNVTRKLILDGSLQLPCSSDLTFVASILKDSREAIGLTLDHRQEEFSVDLVQKVHKMFTRNACITSSHTKYALVETRHFTPGRFKHAYNTVRTRDGKIHVFCPPQDVESELVELFRQLNEYLPQVRPDTEDVFWLSAWFHHRFVNIHPFQNGNGRVTRALVSAILGRFGFLPFHVSTEDKEAYLDALTQADDGNLHPLANFFVRQQLLAHLTAKYDPAAERGPLTQFRQNILHWVDNELPEALSRLAGTYHRVVQKVPDVSEIQLMLHDPRRLEISQSPSGSQTYFLEYGSLWPLTTDIFAAFLTERGNGGVTKICAVTAIWFSEGQSIWEQRLHSFLNTEVASFLSRK</sequence>
<evidence type="ECO:0000259" key="2">
    <source>
        <dbReference type="PROSITE" id="PS51459"/>
    </source>
</evidence>
<evidence type="ECO:0000313" key="3">
    <source>
        <dbReference type="EMBL" id="KAK0452378.1"/>
    </source>
</evidence>
<feature type="domain" description="Fido" evidence="2">
    <location>
        <begin position="254"/>
        <end position="412"/>
    </location>
</feature>
<accession>A0AA39K0Z4</accession>
<dbReference type="Pfam" id="PF02661">
    <property type="entry name" value="Fic"/>
    <property type="match status" value="1"/>
</dbReference>
<comment type="caution">
    <text evidence="3">The sequence shown here is derived from an EMBL/GenBank/DDBJ whole genome shotgun (WGS) entry which is preliminary data.</text>
</comment>
<dbReference type="InterPro" id="IPR036597">
    <property type="entry name" value="Fido-like_dom_sf"/>
</dbReference>
<evidence type="ECO:0000313" key="4">
    <source>
        <dbReference type="Proteomes" id="UP001175226"/>
    </source>
</evidence>
<dbReference type="EMBL" id="JAUEPT010000004">
    <property type="protein sequence ID" value="KAK0452378.1"/>
    <property type="molecule type" value="Genomic_DNA"/>
</dbReference>
<dbReference type="PANTHER" id="PTHR13504:SF38">
    <property type="entry name" value="FIDO DOMAIN-CONTAINING PROTEIN"/>
    <property type="match status" value="1"/>
</dbReference>
<dbReference type="Proteomes" id="UP001175226">
    <property type="component" value="Unassembled WGS sequence"/>
</dbReference>
<dbReference type="SUPFAM" id="SSF140931">
    <property type="entry name" value="Fic-like"/>
    <property type="match status" value="1"/>
</dbReference>
<keyword evidence="4" id="KW-1185">Reference proteome</keyword>
<feature type="active site" evidence="1">
    <location>
        <position position="355"/>
    </location>
</feature>
<reference evidence="3" key="1">
    <citation type="submission" date="2023-06" db="EMBL/GenBank/DDBJ databases">
        <authorList>
            <consortium name="Lawrence Berkeley National Laboratory"/>
            <person name="Ahrendt S."/>
            <person name="Sahu N."/>
            <person name="Indic B."/>
            <person name="Wong-Bajracharya J."/>
            <person name="Merenyi Z."/>
            <person name="Ke H.-M."/>
            <person name="Monk M."/>
            <person name="Kocsube S."/>
            <person name="Drula E."/>
            <person name="Lipzen A."/>
            <person name="Balint B."/>
            <person name="Henrissat B."/>
            <person name="Andreopoulos B."/>
            <person name="Martin F.M."/>
            <person name="Harder C.B."/>
            <person name="Rigling D."/>
            <person name="Ford K.L."/>
            <person name="Foster G.D."/>
            <person name="Pangilinan J."/>
            <person name="Papanicolaou A."/>
            <person name="Barry K."/>
            <person name="LaButti K."/>
            <person name="Viragh M."/>
            <person name="Koriabine M."/>
            <person name="Yan M."/>
            <person name="Riley R."/>
            <person name="Champramary S."/>
            <person name="Plett K.L."/>
            <person name="Tsai I.J."/>
            <person name="Slot J."/>
            <person name="Sipos G."/>
            <person name="Plett J."/>
            <person name="Nagy L.G."/>
            <person name="Grigoriev I.V."/>
        </authorList>
    </citation>
    <scope>NUCLEOTIDE SEQUENCE</scope>
    <source>
        <strain evidence="3">FPL87.14</strain>
    </source>
</reference>
<organism evidence="3 4">
    <name type="scientific">Armillaria borealis</name>
    <dbReference type="NCBI Taxonomy" id="47425"/>
    <lineage>
        <taxon>Eukaryota</taxon>
        <taxon>Fungi</taxon>
        <taxon>Dikarya</taxon>
        <taxon>Basidiomycota</taxon>
        <taxon>Agaricomycotina</taxon>
        <taxon>Agaricomycetes</taxon>
        <taxon>Agaricomycetidae</taxon>
        <taxon>Agaricales</taxon>
        <taxon>Marasmiineae</taxon>
        <taxon>Physalacriaceae</taxon>
        <taxon>Armillaria</taxon>
    </lineage>
</organism>
<dbReference type="PANTHER" id="PTHR13504">
    <property type="entry name" value="FIDO DOMAIN-CONTAINING PROTEIN DDB_G0283145"/>
    <property type="match status" value="1"/>
</dbReference>
<gene>
    <name evidence="3" type="ORF">EV421DRAFT_2030977</name>
</gene>
<dbReference type="AlphaFoldDB" id="A0AA39K0Z4"/>
<dbReference type="PROSITE" id="PS51459">
    <property type="entry name" value="FIDO"/>
    <property type="match status" value="1"/>
</dbReference>